<reference evidence="16" key="3">
    <citation type="submission" date="2025-09" db="UniProtKB">
        <authorList>
            <consortium name="Ensembl"/>
        </authorList>
    </citation>
    <scope>IDENTIFICATION</scope>
    <source>
        <strain evidence="16">Glennie</strain>
    </source>
</reference>
<dbReference type="GO" id="GO:0005518">
    <property type="term" value="F:collagen binding"/>
    <property type="evidence" value="ECO:0000318"/>
    <property type="project" value="GO_Central"/>
</dbReference>
<feature type="signal peptide" evidence="14">
    <location>
        <begin position="1"/>
        <end position="20"/>
    </location>
</feature>
<dbReference type="KEGG" id="oaa:100080022"/>
<dbReference type="eggNOG" id="KOG0619">
    <property type="taxonomic scope" value="Eukaryota"/>
</dbReference>
<keyword evidence="6" id="KW-0272">Extracellular matrix</keyword>
<dbReference type="InterPro" id="IPR026906">
    <property type="entry name" value="LRR_5"/>
</dbReference>
<evidence type="ECO:0000256" key="14">
    <source>
        <dbReference type="SAM" id="SignalP"/>
    </source>
</evidence>
<dbReference type="AlphaFoldDB" id="F7C675"/>
<protein>
    <recommendedName>
        <fullName evidence="4">Lumican</fullName>
    </recommendedName>
</protein>
<dbReference type="GO" id="GO:0045944">
    <property type="term" value="P:positive regulation of transcription by RNA polymerase II"/>
    <property type="evidence" value="ECO:0007669"/>
    <property type="project" value="Ensembl"/>
</dbReference>
<dbReference type="OrthoDB" id="6359842at2759"/>
<dbReference type="RefSeq" id="XP_028934539.1">
    <property type="nucleotide sequence ID" value="XM_029078706.2"/>
</dbReference>
<evidence type="ECO:0000313" key="17">
    <source>
        <dbReference type="Proteomes" id="UP000002279"/>
    </source>
</evidence>
<dbReference type="HOGENOM" id="CLU_000288_186_4_1"/>
<dbReference type="InterPro" id="IPR050333">
    <property type="entry name" value="SLRP"/>
</dbReference>
<evidence type="ECO:0000313" key="16">
    <source>
        <dbReference type="Ensembl" id="ENSOANP00000010571.2"/>
    </source>
</evidence>
<dbReference type="GeneID" id="100080022"/>
<evidence type="ECO:0000256" key="11">
    <source>
        <dbReference type="ARBA" id="ARBA00022974"/>
    </source>
</evidence>
<dbReference type="InParanoid" id="F7C675"/>
<name>F7C675_ORNAN</name>
<dbReference type="GeneTree" id="ENSGT00940000158177"/>
<reference evidence="16 17" key="1">
    <citation type="journal article" date="2008" name="Nature">
        <title>Genome analysis of the platypus reveals unique signatures of evolution.</title>
        <authorList>
            <person name="Warren W.C."/>
            <person name="Hillier L.W."/>
            <person name="Marshall Graves J.A."/>
            <person name="Birney E."/>
            <person name="Ponting C.P."/>
            <person name="Grutzner F."/>
            <person name="Belov K."/>
            <person name="Miller W."/>
            <person name="Clarke L."/>
            <person name="Chinwalla A.T."/>
            <person name="Yang S.P."/>
            <person name="Heger A."/>
            <person name="Locke D.P."/>
            <person name="Miethke P."/>
            <person name="Waters P.D."/>
            <person name="Veyrunes F."/>
            <person name="Fulton L."/>
            <person name="Fulton B."/>
            <person name="Graves T."/>
            <person name="Wallis J."/>
            <person name="Puente X.S."/>
            <person name="Lopez-Otin C."/>
            <person name="Ordonez G.R."/>
            <person name="Eichler E.E."/>
            <person name="Chen L."/>
            <person name="Cheng Z."/>
            <person name="Deakin J.E."/>
            <person name="Alsop A."/>
            <person name="Thompson K."/>
            <person name="Kirby P."/>
            <person name="Papenfuss A.T."/>
            <person name="Wakefield M.J."/>
            <person name="Olender T."/>
            <person name="Lancet D."/>
            <person name="Huttley G.A."/>
            <person name="Smit A.F."/>
            <person name="Pask A."/>
            <person name="Temple-Smith P."/>
            <person name="Batzer M.A."/>
            <person name="Walker J.A."/>
            <person name="Konkel M.K."/>
            <person name="Harris R.S."/>
            <person name="Whittington C.M."/>
            <person name="Wong E.S."/>
            <person name="Gemmell N.J."/>
            <person name="Buschiazzo E."/>
            <person name="Vargas Jentzsch I.M."/>
            <person name="Merkel A."/>
            <person name="Schmitz J."/>
            <person name="Zemann A."/>
            <person name="Churakov G."/>
            <person name="Kriegs J.O."/>
            <person name="Brosius J."/>
            <person name="Murchison E.P."/>
            <person name="Sachidanandam R."/>
            <person name="Smith C."/>
            <person name="Hannon G.J."/>
            <person name="Tsend-Ayush E."/>
            <person name="McMillan D."/>
            <person name="Attenborough R."/>
            <person name="Rens W."/>
            <person name="Ferguson-Smith M."/>
            <person name="Lefevre C.M."/>
            <person name="Sharp J.A."/>
            <person name="Nicholas K.R."/>
            <person name="Ray D.A."/>
            <person name="Kube M."/>
            <person name="Reinhardt R."/>
            <person name="Pringle T.H."/>
            <person name="Taylor J."/>
            <person name="Jones R.C."/>
            <person name="Nixon B."/>
            <person name="Dacheux J.L."/>
            <person name="Niwa H."/>
            <person name="Sekita Y."/>
            <person name="Huang X."/>
            <person name="Stark A."/>
            <person name="Kheradpour P."/>
            <person name="Kellis M."/>
            <person name="Flicek P."/>
            <person name="Chen Y."/>
            <person name="Webber C."/>
            <person name="Hardison R."/>
            <person name="Nelson J."/>
            <person name="Hallsworth-Pepin K."/>
            <person name="Delehaunty K."/>
            <person name="Markovic C."/>
            <person name="Minx P."/>
            <person name="Feng Y."/>
            <person name="Kremitzki C."/>
            <person name="Mitreva M."/>
            <person name="Glasscock J."/>
            <person name="Wylie T."/>
            <person name="Wohldmann P."/>
            <person name="Thiru P."/>
            <person name="Nhan M.N."/>
            <person name="Pohl C.S."/>
            <person name="Smith S.M."/>
            <person name="Hou S."/>
            <person name="Nefedov M."/>
            <person name="de Jong P.J."/>
            <person name="Renfree M.B."/>
            <person name="Mardis E.R."/>
            <person name="Wilson R.K."/>
        </authorList>
    </citation>
    <scope>NUCLEOTIDE SEQUENCE [LARGE SCALE GENOMIC DNA]</scope>
    <source>
        <strain evidence="16 17">Glennie</strain>
    </source>
</reference>
<evidence type="ECO:0000256" key="7">
    <source>
        <dbReference type="ARBA" id="ARBA00022614"/>
    </source>
</evidence>
<dbReference type="InterPro" id="IPR003591">
    <property type="entry name" value="Leu-rich_rpt_typical-subtyp"/>
</dbReference>
<sequence>MKVHQKAVPFFLALIGGIVCQDYYPEMRYQEEDYSFSVYGPSSPNCAPECNCPYNYPTAMYCDELKLKSIPMVPPGIKYLYLRNNMIESIEEKAFENVTDLQWLILDHNHLENSKIKGKVFSKLKQLKKLHINYNNLTEVVGPLPKTLQDLQLAHNKISKISSNYLDGLVNLTFVNLQRNQLKAEAISGAFKGLKSLEYLDLSFNQLTKLPTGLPASLMMLYFDNNKISNIPDEYFKNFNVLQHLRFSHNELSDAGIPGNTFNVSSLIELDLSYNKLKSIPTVNENLENYYLEVNEIEKFAVSSFCKVLGPLSYSKVKHLRLDGNKIKRSNLPPEMYECLRVANDIALE</sequence>
<dbReference type="PROSITE" id="PS51450">
    <property type="entry name" value="LRR"/>
    <property type="match status" value="3"/>
</dbReference>
<dbReference type="GO" id="GO:0005583">
    <property type="term" value="C:fibrillar collagen trimer"/>
    <property type="evidence" value="ECO:0007669"/>
    <property type="project" value="Ensembl"/>
</dbReference>
<dbReference type="Pfam" id="PF00560">
    <property type="entry name" value="LRR_1"/>
    <property type="match status" value="2"/>
</dbReference>
<dbReference type="SMART" id="SM00364">
    <property type="entry name" value="LRR_BAC"/>
    <property type="match status" value="6"/>
</dbReference>
<dbReference type="GO" id="GO:0005615">
    <property type="term" value="C:extracellular space"/>
    <property type="evidence" value="ECO:0000318"/>
    <property type="project" value="GO_Central"/>
</dbReference>
<dbReference type="FunFam" id="3.80.10.10:FF:000073">
    <property type="entry name" value="Lumican"/>
    <property type="match status" value="1"/>
</dbReference>
<evidence type="ECO:0000256" key="1">
    <source>
        <dbReference type="ARBA" id="ARBA00004498"/>
    </source>
</evidence>
<dbReference type="CTD" id="4060"/>
<dbReference type="Pfam" id="PF13516">
    <property type="entry name" value="LRR_6"/>
    <property type="match status" value="1"/>
</dbReference>
<keyword evidence="9 14" id="KW-0732">Signal</keyword>
<gene>
    <name evidence="16" type="primary">LUM</name>
</gene>
<keyword evidence="7" id="KW-0433">Leucine-rich repeat</keyword>
<evidence type="ECO:0000256" key="3">
    <source>
        <dbReference type="ARBA" id="ARBA00011719"/>
    </source>
</evidence>
<dbReference type="Gene3D" id="3.80.10.10">
    <property type="entry name" value="Ribonuclease Inhibitor"/>
    <property type="match status" value="3"/>
</dbReference>
<keyword evidence="11" id="KW-0654">Proteoglycan</keyword>
<dbReference type="InterPro" id="IPR001611">
    <property type="entry name" value="Leu-rich_rpt"/>
</dbReference>
<dbReference type="SUPFAM" id="SSF52058">
    <property type="entry name" value="L domain-like"/>
    <property type="match status" value="1"/>
</dbReference>
<dbReference type="Ensembl" id="ENSOANT00000010573.4">
    <property type="protein sequence ID" value="ENSOANP00000010571.2"/>
    <property type="gene ID" value="ENSOANG00000006631.4"/>
</dbReference>
<evidence type="ECO:0000256" key="5">
    <source>
        <dbReference type="ARBA" id="ARBA00022525"/>
    </source>
</evidence>
<evidence type="ECO:0000256" key="9">
    <source>
        <dbReference type="ARBA" id="ARBA00022729"/>
    </source>
</evidence>
<evidence type="ECO:0000259" key="15">
    <source>
        <dbReference type="SMART" id="SM00013"/>
    </source>
</evidence>
<dbReference type="SMART" id="SM00013">
    <property type="entry name" value="LRRNT"/>
    <property type="match status" value="1"/>
</dbReference>
<keyword evidence="13" id="KW-0325">Glycoprotein</keyword>
<dbReference type="RefSeq" id="XP_028934540.1">
    <property type="nucleotide sequence ID" value="XM_029078707.2"/>
</dbReference>
<dbReference type="Pfam" id="PF01462">
    <property type="entry name" value="LRRNT"/>
    <property type="match status" value="1"/>
</dbReference>
<evidence type="ECO:0000256" key="10">
    <source>
        <dbReference type="ARBA" id="ARBA00022737"/>
    </source>
</evidence>
<evidence type="ECO:0000256" key="6">
    <source>
        <dbReference type="ARBA" id="ARBA00022530"/>
    </source>
</evidence>
<keyword evidence="8" id="KW-0765">Sulfation</keyword>
<dbReference type="SMART" id="SM00369">
    <property type="entry name" value="LRR_TYP"/>
    <property type="match status" value="8"/>
</dbReference>
<dbReference type="GO" id="GO:0032914">
    <property type="term" value="P:positive regulation of transforming growth factor beta1 production"/>
    <property type="evidence" value="ECO:0007669"/>
    <property type="project" value="Ensembl"/>
</dbReference>
<dbReference type="SMART" id="SM00365">
    <property type="entry name" value="LRR_SD22"/>
    <property type="match status" value="4"/>
</dbReference>
<keyword evidence="5" id="KW-0964">Secreted</keyword>
<evidence type="ECO:0000256" key="12">
    <source>
        <dbReference type="ARBA" id="ARBA00023157"/>
    </source>
</evidence>
<comment type="subunit">
    <text evidence="3">Binds to laminin.</text>
</comment>
<comment type="subcellular location">
    <subcellularLocation>
        <location evidence="1">Secreted</location>
        <location evidence="1">Extracellular space</location>
        <location evidence="1">Extracellular matrix</location>
    </subcellularLocation>
</comment>
<comment type="similarity">
    <text evidence="2">Belongs to the small leucine-rich proteoglycan (SLRP) family. SLRP class II subfamily.</text>
</comment>
<dbReference type="PANTHER" id="PTHR45712">
    <property type="entry name" value="AGAP008170-PA"/>
    <property type="match status" value="1"/>
</dbReference>
<dbReference type="FunCoup" id="F7C675">
    <property type="interactions" value="63"/>
</dbReference>
<dbReference type="STRING" id="9258.ENSOANP00000010571"/>
<feature type="chain" id="PRO_5003350050" description="Lumican" evidence="14">
    <location>
        <begin position="21"/>
        <end position="349"/>
    </location>
</feature>
<dbReference type="FunFam" id="3.80.10.10:FF:000151">
    <property type="entry name" value="Lumican"/>
    <property type="match status" value="1"/>
</dbReference>
<feature type="domain" description="LRRNT" evidence="15">
    <location>
        <begin position="45"/>
        <end position="79"/>
    </location>
</feature>
<reference evidence="16" key="2">
    <citation type="submission" date="2025-08" db="UniProtKB">
        <authorList>
            <consortium name="Ensembl"/>
        </authorList>
    </citation>
    <scope>IDENTIFICATION</scope>
    <source>
        <strain evidence="16">Glennie</strain>
    </source>
</reference>
<dbReference type="OMA" id="DCPINFP"/>
<dbReference type="InterPro" id="IPR000372">
    <property type="entry name" value="LRRNT"/>
</dbReference>
<accession>F7C675</accession>
<dbReference type="Proteomes" id="UP000002279">
    <property type="component" value="Chromosome 14"/>
</dbReference>
<dbReference type="Bgee" id="ENSOANG00000006631">
    <property type="expression patterns" value="Expressed in ovary and 8 other cell types or tissues"/>
</dbReference>
<evidence type="ECO:0000256" key="13">
    <source>
        <dbReference type="ARBA" id="ARBA00023180"/>
    </source>
</evidence>
<evidence type="ECO:0000256" key="4">
    <source>
        <dbReference type="ARBA" id="ARBA00013370"/>
    </source>
</evidence>
<dbReference type="InterPro" id="IPR032675">
    <property type="entry name" value="LRR_dom_sf"/>
</dbReference>
<dbReference type="FunFam" id="3.80.10.10:FF:000063">
    <property type="entry name" value="Lumican"/>
    <property type="match status" value="1"/>
</dbReference>
<keyword evidence="10" id="KW-0677">Repeat</keyword>
<keyword evidence="12" id="KW-1015">Disulfide bond</keyword>
<evidence type="ECO:0000256" key="2">
    <source>
        <dbReference type="ARBA" id="ARBA00005818"/>
    </source>
</evidence>
<organism evidence="16 17">
    <name type="scientific">Ornithorhynchus anatinus</name>
    <name type="common">Duckbill platypus</name>
    <dbReference type="NCBI Taxonomy" id="9258"/>
    <lineage>
        <taxon>Eukaryota</taxon>
        <taxon>Metazoa</taxon>
        <taxon>Chordata</taxon>
        <taxon>Craniata</taxon>
        <taxon>Vertebrata</taxon>
        <taxon>Euteleostomi</taxon>
        <taxon>Mammalia</taxon>
        <taxon>Monotremata</taxon>
        <taxon>Ornithorhynchidae</taxon>
        <taxon>Ornithorhynchus</taxon>
    </lineage>
</organism>
<proteinExistence type="inferred from homology"/>
<evidence type="ECO:0000256" key="8">
    <source>
        <dbReference type="ARBA" id="ARBA00022641"/>
    </source>
</evidence>
<dbReference type="RefSeq" id="XP_016083439.1">
    <property type="nucleotide sequence ID" value="XM_016227953.3"/>
</dbReference>
<dbReference type="PANTHER" id="PTHR45712:SF6">
    <property type="entry name" value="LUMICAN"/>
    <property type="match status" value="1"/>
</dbReference>
<keyword evidence="17" id="KW-1185">Reference proteome</keyword>
<dbReference type="Pfam" id="PF13306">
    <property type="entry name" value="LRR_5"/>
    <property type="match status" value="1"/>
</dbReference>
<dbReference type="PRINTS" id="PR00019">
    <property type="entry name" value="LEURICHRPT"/>
</dbReference>